<name>A0A0C9W872_9AGAM</name>
<dbReference type="PROSITE" id="PS50102">
    <property type="entry name" value="RRM"/>
    <property type="match status" value="1"/>
</dbReference>
<keyword evidence="3" id="KW-1133">Transmembrane helix</keyword>
<sequence length="1450" mass="154675">MMSGYWQLLVLAASSFLICSGSRSIRTTSGGVFSVLLVILTDATRTVSARPLESLGNDFSLSSSSGVHRRDDNAKNGGGTGINSNVWIPILVIAVVFALLSLVACIRRGMSRDTPALSAGPANGAASTPTPAAGTTNGRRRRRPRRTPSQISTKSLPPYMKEPGEQELVIFRGPSEMEDDQAPPGAMPTLDEDDERPELRSTPFNISLDRVESHDTLEADSSTTNLIRRASTSMSMPMPMPPDLHTEGEVPVRPSMDVRSLGSSMSHESGADLLGGHGRSVSETEQPDPRGEAPSYFEAIAGDNTMTSISLNDEPNPNPPHPGLPSSVPMPVTVSSVADPSDSSGGEQGGGRADRRSRFSFLLNPFSSSGSSSSSRAPHPPPSIAARAISPSIHSRSGSALSMVSSTESHGPNTHPPRNTRATHHTRASSNLFRNLRSHTPSSSIGSNNRAGASSPHGGIPFSSPSTISLDSISAPLTHTATRSEFRAPKGGLFTPEQIKLITSREALERFGAPYGPDAVAFSMSRERLAGAGGDGERPPPEFEEVEGGSRTEGTGAGDGSEETSLEGPSMGSSSAASSADTSTSSSSQSPPRSSHLSPPQQHPGPRAESRASTVMSYATAQEADSDNDNTDTEVVMHHPAHNTREHYASDHDEDDDDPSTPLTARPTARLGGVVNGRIYHMHQAGDVASAGKAQVSLGSELEWDYSGAVSDCLVIAEGRPRIQSAGKIQQGKWGDSSNFDTSALLRCQLAYRWRRRFRYWKMGEGIWVIIMRVICLYRLWCMRAWGWSEDSDEGHGVGCLDGWVMFMSGKAPPRGPRALLSSLPTTAATSSASQASPSTASTSTSPGGPSHKIGAAPPTGPRSLLNGIPTQPRSKPTTKPLVNGYSSSSSSPPSAPSIINAPTGPRSSQKGKQAESGWSNSSPRLSSGSSPHESLASPNASKAPPATIEDGVRPHQPVKISFPTNRRTSLTESRPQPPQPSSEPPPPPPPPGPPPSDMPPPPPPPPRSPPPPPPPPSELPQPPPPSSRPPSPPPPPPPSHHCAPSPPSSPPRTSRPPLPPSDPPPLPSPRPSHLPQPIASSSKPPLPTPPAPPKTYSLPPLPPWPPCPSEYPSGRNFKIIYDPATDKDRDGRLRSLLEKIRSTQKDGDSPRINGKGKGKETITRYDGEAMEGESVGALRDPRKEAGFKRRAGREGFYEVKYEYDQNSTGPPPPSAVLITNISPLTPTQHIRRAFSAHGRISSFEPQIDMETGMALGIVFIRYQNHDEAKTCVERAHGKKLSVVAGTAEGEELKVVFDGEGLKLKAVLKELEERKKRERDEKRRKDREGREGKVPPPPSHLHHSLPQNPTQAQASTSTPTSTSTHTPLPSNPNWRTNHQLPPRPAHIPLSNGRSSPTGHSHPRREKKQPPPPIFTKARMNNSLNNRFTALHDLTAPSSTHSSSSTPIHPR</sequence>
<feature type="compositionally biased region" description="Basic and acidic residues" evidence="2">
    <location>
        <begin position="1314"/>
        <end position="1333"/>
    </location>
</feature>
<feature type="region of interest" description="Disordered" evidence="2">
    <location>
        <begin position="1140"/>
        <end position="1160"/>
    </location>
</feature>
<feature type="compositionally biased region" description="Low complexity" evidence="2">
    <location>
        <begin position="359"/>
        <end position="377"/>
    </location>
</feature>
<dbReference type="SMART" id="SM00360">
    <property type="entry name" value="RRM"/>
    <property type="match status" value="1"/>
</dbReference>
<feature type="region of interest" description="Disordered" evidence="2">
    <location>
        <begin position="257"/>
        <end position="295"/>
    </location>
</feature>
<dbReference type="PRINTS" id="PR01217">
    <property type="entry name" value="PRICHEXTENSN"/>
</dbReference>
<feature type="compositionally biased region" description="Pro residues" evidence="2">
    <location>
        <begin position="1085"/>
        <end position="1110"/>
    </location>
</feature>
<feature type="compositionally biased region" description="Basic and acidic residues" evidence="2">
    <location>
        <begin position="1140"/>
        <end position="1150"/>
    </location>
</feature>
<dbReference type="PANTHER" id="PTHR45725:SF1">
    <property type="entry name" value="DISHEVELLED ASSOCIATED ACTIVATOR OF MORPHOGENESIS, ISOFORM D"/>
    <property type="match status" value="1"/>
</dbReference>
<feature type="non-terminal residue" evidence="6">
    <location>
        <position position="1"/>
    </location>
</feature>
<feature type="compositionally biased region" description="Low complexity" evidence="2">
    <location>
        <begin position="1436"/>
        <end position="1450"/>
    </location>
</feature>
<keyword evidence="7" id="KW-1185">Reference proteome</keyword>
<feature type="compositionally biased region" description="Low complexity" evidence="2">
    <location>
        <begin position="917"/>
        <end position="938"/>
    </location>
</feature>
<evidence type="ECO:0000256" key="3">
    <source>
        <dbReference type="SAM" id="Phobius"/>
    </source>
</evidence>
<feature type="region of interest" description="Disordered" evidence="2">
    <location>
        <begin position="647"/>
        <end position="668"/>
    </location>
</feature>
<feature type="region of interest" description="Disordered" evidence="2">
    <location>
        <begin position="529"/>
        <end position="616"/>
    </location>
</feature>
<feature type="region of interest" description="Disordered" evidence="2">
    <location>
        <begin position="175"/>
        <end position="197"/>
    </location>
</feature>
<protein>
    <recommendedName>
        <fullName evidence="5">RRM domain-containing protein</fullName>
    </recommendedName>
</protein>
<feature type="transmembrane region" description="Helical" evidence="3">
    <location>
        <begin position="86"/>
        <end position="106"/>
    </location>
</feature>
<dbReference type="HOGENOM" id="CLU_251387_0_0_1"/>
<feature type="compositionally biased region" description="Low complexity" evidence="2">
    <location>
        <begin position="384"/>
        <end position="397"/>
    </location>
</feature>
<feature type="compositionally biased region" description="Polar residues" evidence="2">
    <location>
        <begin position="398"/>
        <end position="412"/>
    </location>
</feature>
<feature type="region of interest" description="Disordered" evidence="2">
    <location>
        <begin position="116"/>
        <end position="162"/>
    </location>
</feature>
<evidence type="ECO:0000256" key="1">
    <source>
        <dbReference type="PROSITE-ProRule" id="PRU00176"/>
    </source>
</evidence>
<feature type="compositionally biased region" description="Pro residues" evidence="2">
    <location>
        <begin position="976"/>
        <end position="1075"/>
    </location>
</feature>
<dbReference type="SUPFAM" id="SSF54928">
    <property type="entry name" value="RNA-binding domain, RBD"/>
    <property type="match status" value="1"/>
</dbReference>
<feature type="domain" description="RRM" evidence="5">
    <location>
        <begin position="1215"/>
        <end position="1300"/>
    </location>
</feature>
<organism evidence="6 7">
    <name type="scientific">Hydnomerulius pinastri MD-312</name>
    <dbReference type="NCBI Taxonomy" id="994086"/>
    <lineage>
        <taxon>Eukaryota</taxon>
        <taxon>Fungi</taxon>
        <taxon>Dikarya</taxon>
        <taxon>Basidiomycota</taxon>
        <taxon>Agaricomycotina</taxon>
        <taxon>Agaricomycetes</taxon>
        <taxon>Agaricomycetidae</taxon>
        <taxon>Boletales</taxon>
        <taxon>Boletales incertae sedis</taxon>
        <taxon>Leucogyrophana</taxon>
    </lineage>
</organism>
<dbReference type="GO" id="GO:0003723">
    <property type="term" value="F:RNA binding"/>
    <property type="evidence" value="ECO:0007669"/>
    <property type="project" value="UniProtKB-UniRule"/>
</dbReference>
<feature type="chain" id="PRO_5002205134" description="RRM domain-containing protein" evidence="4">
    <location>
        <begin position="25"/>
        <end position="1450"/>
    </location>
</feature>
<dbReference type="EMBL" id="KN839850">
    <property type="protein sequence ID" value="KIJ63613.1"/>
    <property type="molecule type" value="Genomic_DNA"/>
</dbReference>
<feature type="compositionally biased region" description="Polar residues" evidence="2">
    <location>
        <begin position="963"/>
        <end position="973"/>
    </location>
</feature>
<dbReference type="InterPro" id="IPR012677">
    <property type="entry name" value="Nucleotide-bd_a/b_plait_sf"/>
</dbReference>
<feature type="compositionally biased region" description="Low complexity" evidence="2">
    <location>
        <begin position="324"/>
        <end position="337"/>
    </location>
</feature>
<keyword evidence="3" id="KW-0812">Transmembrane</keyword>
<feature type="signal peptide" evidence="4">
    <location>
        <begin position="1"/>
        <end position="24"/>
    </location>
</feature>
<feature type="compositionally biased region" description="Polar residues" evidence="2">
    <location>
        <begin position="869"/>
        <end position="878"/>
    </location>
</feature>
<dbReference type="InterPro" id="IPR000504">
    <property type="entry name" value="RRM_dom"/>
</dbReference>
<evidence type="ECO:0000313" key="7">
    <source>
        <dbReference type="Proteomes" id="UP000053820"/>
    </source>
</evidence>
<dbReference type="Proteomes" id="UP000053820">
    <property type="component" value="Unassembled WGS sequence"/>
</dbReference>
<dbReference type="PANTHER" id="PTHR45725">
    <property type="entry name" value="FORMIN HOMOLOGY 2 FAMILY MEMBER"/>
    <property type="match status" value="1"/>
</dbReference>
<gene>
    <name evidence="6" type="ORF">HYDPIDRAFT_188400</name>
</gene>
<dbReference type="InterPro" id="IPR035979">
    <property type="entry name" value="RBD_domain_sf"/>
</dbReference>
<feature type="compositionally biased region" description="Basic and acidic residues" evidence="2">
    <location>
        <begin position="529"/>
        <end position="541"/>
    </location>
</feature>
<evidence type="ECO:0000256" key="2">
    <source>
        <dbReference type="SAM" id="MobiDB-lite"/>
    </source>
</evidence>
<dbReference type="Gene3D" id="3.30.70.330">
    <property type="match status" value="1"/>
</dbReference>
<feature type="region of interest" description="Disordered" evidence="2">
    <location>
        <begin position="307"/>
        <end position="467"/>
    </location>
</feature>
<evidence type="ECO:0000259" key="5">
    <source>
        <dbReference type="PROSITE" id="PS50102"/>
    </source>
</evidence>
<feature type="compositionally biased region" description="Low complexity" evidence="2">
    <location>
        <begin position="118"/>
        <end position="137"/>
    </location>
</feature>
<keyword evidence="1" id="KW-0694">RNA-binding</keyword>
<dbReference type="OrthoDB" id="2804493at2759"/>
<accession>A0A0C9W872</accession>
<dbReference type="Pfam" id="PF00076">
    <property type="entry name" value="RRM_1"/>
    <property type="match status" value="1"/>
</dbReference>
<feature type="compositionally biased region" description="Low complexity" evidence="2">
    <location>
        <begin position="819"/>
        <end position="847"/>
    </location>
</feature>
<keyword evidence="3" id="KW-0472">Membrane</keyword>
<feature type="compositionally biased region" description="Low complexity" evidence="2">
    <location>
        <begin position="568"/>
        <end position="600"/>
    </location>
</feature>
<feature type="region of interest" description="Disordered" evidence="2">
    <location>
        <begin position="817"/>
        <end position="1118"/>
    </location>
</feature>
<keyword evidence="4" id="KW-0732">Signal</keyword>
<dbReference type="InterPro" id="IPR051425">
    <property type="entry name" value="Formin_Homology"/>
</dbReference>
<evidence type="ECO:0000313" key="6">
    <source>
        <dbReference type="EMBL" id="KIJ63613.1"/>
    </source>
</evidence>
<reference evidence="6 7" key="1">
    <citation type="submission" date="2014-04" db="EMBL/GenBank/DDBJ databases">
        <title>Evolutionary Origins and Diversification of the Mycorrhizal Mutualists.</title>
        <authorList>
            <consortium name="DOE Joint Genome Institute"/>
            <consortium name="Mycorrhizal Genomics Consortium"/>
            <person name="Kohler A."/>
            <person name="Kuo A."/>
            <person name="Nagy L.G."/>
            <person name="Floudas D."/>
            <person name="Copeland A."/>
            <person name="Barry K.W."/>
            <person name="Cichocki N."/>
            <person name="Veneault-Fourrey C."/>
            <person name="LaButti K."/>
            <person name="Lindquist E.A."/>
            <person name="Lipzen A."/>
            <person name="Lundell T."/>
            <person name="Morin E."/>
            <person name="Murat C."/>
            <person name="Riley R."/>
            <person name="Ohm R."/>
            <person name="Sun H."/>
            <person name="Tunlid A."/>
            <person name="Henrissat B."/>
            <person name="Grigoriev I.V."/>
            <person name="Hibbett D.S."/>
            <person name="Martin F."/>
        </authorList>
    </citation>
    <scope>NUCLEOTIDE SEQUENCE [LARGE SCALE GENOMIC DNA]</scope>
    <source>
        <strain evidence="6 7">MD-312</strain>
    </source>
</reference>
<feature type="compositionally biased region" description="Low complexity" evidence="2">
    <location>
        <begin position="1344"/>
        <end position="1373"/>
    </location>
</feature>
<feature type="compositionally biased region" description="Polar residues" evidence="2">
    <location>
        <begin position="428"/>
        <end position="452"/>
    </location>
</feature>
<proteinExistence type="predicted"/>
<feature type="region of interest" description="Disordered" evidence="2">
    <location>
        <begin position="1314"/>
        <end position="1450"/>
    </location>
</feature>
<evidence type="ECO:0000256" key="4">
    <source>
        <dbReference type="SAM" id="SignalP"/>
    </source>
</evidence>
<feature type="compositionally biased region" description="Polar residues" evidence="2">
    <location>
        <begin position="1418"/>
        <end position="1427"/>
    </location>
</feature>